<evidence type="ECO:0000313" key="2">
    <source>
        <dbReference type="Proteomes" id="UP000288805"/>
    </source>
</evidence>
<proteinExistence type="predicted"/>
<evidence type="ECO:0000313" key="1">
    <source>
        <dbReference type="EMBL" id="RVW73916.1"/>
    </source>
</evidence>
<evidence type="ECO:0008006" key="3">
    <source>
        <dbReference type="Google" id="ProtNLM"/>
    </source>
</evidence>
<dbReference type="EMBL" id="QGNW01000380">
    <property type="protein sequence ID" value="RVW73916.1"/>
    <property type="molecule type" value="Genomic_DNA"/>
</dbReference>
<accession>A0A438GNY2</accession>
<name>A0A438GNY2_VITVI</name>
<sequence length="515" mass="56855">MMIAAGLLAGVEFCCRGGDDKVVPCLGGGGRSYRLENVREGAVRWVEYFAEKLRVVGVVPIGSLKTPLFREVQKKELELETRTYADVTKSRAGRIGDKVGKWCESITRADFLKHWASQAWLLKGKRRVKDNELILEKWHPEVGCLGIKSWLKAWTGFSFLNSAGGGIGMLFNPAMVEVQPWYSQVMPAGSGCRRGDTEIEDEEGSGLGDVCRGSMLEKEARLWSRREFRVSACGSSSREATVFSMELAAWGLGTVNRQRSSSRGIQVRVKSCGGWGVRDFFSLLLFLGVRGFGGEGHLGLDETVVGVGARANGNGSGTLFISCRFKNVEDGFRWTFSGLFLNEREEEQCLLDEISEVIDELELRDLPSGGRLPGVRIDAEEAARLEEAFTEEEVFSTLSNMNGDKAPGPDGFSLSFWQFSWEFVKVEVMGFFKDSMSVTDSLIRFENQLDKSEILLVGRVENLELLALEVGCKVGRLPTSYLGIPLGRIISPWPFGMEWKKGSGKGLPSGKGNLS</sequence>
<reference evidence="1 2" key="1">
    <citation type="journal article" date="2018" name="PLoS Genet.">
        <title>Population sequencing reveals clonal diversity and ancestral inbreeding in the grapevine cultivar Chardonnay.</title>
        <authorList>
            <person name="Roach M.J."/>
            <person name="Johnson D.L."/>
            <person name="Bohlmann J."/>
            <person name="van Vuuren H.J."/>
            <person name="Jones S.J."/>
            <person name="Pretorius I.S."/>
            <person name="Schmidt S.A."/>
            <person name="Borneman A.R."/>
        </authorList>
    </citation>
    <scope>NUCLEOTIDE SEQUENCE [LARGE SCALE GENOMIC DNA]</scope>
    <source>
        <strain evidence="2">cv. Chardonnay</strain>
        <tissue evidence="1">Leaf</tissue>
    </source>
</reference>
<comment type="caution">
    <text evidence="1">The sequence shown here is derived from an EMBL/GenBank/DDBJ whole genome shotgun (WGS) entry which is preliminary data.</text>
</comment>
<organism evidence="1 2">
    <name type="scientific">Vitis vinifera</name>
    <name type="common">Grape</name>
    <dbReference type="NCBI Taxonomy" id="29760"/>
    <lineage>
        <taxon>Eukaryota</taxon>
        <taxon>Viridiplantae</taxon>
        <taxon>Streptophyta</taxon>
        <taxon>Embryophyta</taxon>
        <taxon>Tracheophyta</taxon>
        <taxon>Spermatophyta</taxon>
        <taxon>Magnoliopsida</taxon>
        <taxon>eudicotyledons</taxon>
        <taxon>Gunneridae</taxon>
        <taxon>Pentapetalae</taxon>
        <taxon>rosids</taxon>
        <taxon>Vitales</taxon>
        <taxon>Vitaceae</taxon>
        <taxon>Viteae</taxon>
        <taxon>Vitis</taxon>
    </lineage>
</organism>
<gene>
    <name evidence="1" type="ORF">CK203_056319</name>
</gene>
<dbReference type="AlphaFoldDB" id="A0A438GNY2"/>
<dbReference type="Proteomes" id="UP000288805">
    <property type="component" value="Unassembled WGS sequence"/>
</dbReference>
<protein>
    <recommendedName>
        <fullName evidence="3">DUF4283 domain-containing protein</fullName>
    </recommendedName>
</protein>